<protein>
    <recommendedName>
        <fullName evidence="3">Phage major capsid protein</fullName>
    </recommendedName>
</protein>
<dbReference type="Pfam" id="PF20911">
    <property type="entry name" value="GP7"/>
    <property type="match status" value="1"/>
</dbReference>
<evidence type="ECO:0008006" key="3">
    <source>
        <dbReference type="Google" id="ProtNLM"/>
    </source>
</evidence>
<dbReference type="EMBL" id="JACJLL010000026">
    <property type="protein sequence ID" value="MBM6818875.1"/>
    <property type="molecule type" value="Genomic_DNA"/>
</dbReference>
<keyword evidence="2" id="KW-1185">Reference proteome</keyword>
<dbReference type="SUPFAM" id="SSF56563">
    <property type="entry name" value="Major capsid protein gp5"/>
    <property type="match status" value="1"/>
</dbReference>
<proteinExistence type="predicted"/>
<accession>A0ABS2FEB5</accession>
<comment type="caution">
    <text evidence="1">The sequence shown here is derived from an EMBL/GenBank/DDBJ whole genome shotgun (WGS) entry which is preliminary data.</text>
</comment>
<dbReference type="InterPro" id="IPR048813">
    <property type="entry name" value="GP7-like"/>
</dbReference>
<organism evidence="1 2">
    <name type="scientific">Clostridium saudiense</name>
    <dbReference type="NCBI Taxonomy" id="1414720"/>
    <lineage>
        <taxon>Bacteria</taxon>
        <taxon>Bacillati</taxon>
        <taxon>Bacillota</taxon>
        <taxon>Clostridia</taxon>
        <taxon>Eubacteriales</taxon>
        <taxon>Clostridiaceae</taxon>
        <taxon>Clostridium</taxon>
    </lineage>
</organism>
<evidence type="ECO:0000313" key="2">
    <source>
        <dbReference type="Proteomes" id="UP000767334"/>
    </source>
</evidence>
<evidence type="ECO:0000313" key="1">
    <source>
        <dbReference type="EMBL" id="MBM6818875.1"/>
    </source>
</evidence>
<dbReference type="NCBIfam" id="NF045672">
    <property type="entry name" value="MCP_gp7_epsi_15"/>
    <property type="match status" value="1"/>
</dbReference>
<dbReference type="Proteomes" id="UP000767334">
    <property type="component" value="Unassembled WGS sequence"/>
</dbReference>
<gene>
    <name evidence="1" type="ORF">H6A19_05920</name>
</gene>
<reference evidence="1 2" key="1">
    <citation type="journal article" date="2021" name="Sci. Rep.">
        <title>The distribution of antibiotic resistance genes in chicken gut microbiota commensals.</title>
        <authorList>
            <person name="Juricova H."/>
            <person name="Matiasovicova J."/>
            <person name="Kubasova T."/>
            <person name="Cejkova D."/>
            <person name="Rychlik I."/>
        </authorList>
    </citation>
    <scope>NUCLEOTIDE SEQUENCE [LARGE SCALE GENOMIC DNA]</scope>
    <source>
        <strain evidence="1 2">An435</strain>
    </source>
</reference>
<name>A0ABS2FEB5_9CLOT</name>
<sequence length="288" mass="30990">MAKTLLNFCSTDLAKGCVQALEKYSPVLTEIPVMEVVGSAHSFNVMKELVNAGWRTIDQDLGASQALPEKYTVDMKIAQADVKVDRSLTKMGDLANVRAVETETAMIAMAQKILDGILYGNAEDNSMNGLTHYIENGFGTKLEGTITGDVANVDTELEMIYEAIDSVAFARDGGTVIFVSPATHRKLNKLCRNANVTLTKVEAFGTSVMAFDNIPVLVDEAVKDGDIFIVKLGEQFVSLLSNGGLTAEDAGLHGVHYITAVEFIGNLCVKHPKAFALISAPAVMRAKK</sequence>
<dbReference type="RefSeq" id="WP_204572025.1">
    <property type="nucleotide sequence ID" value="NZ_JACJLL010000026.1"/>
</dbReference>